<evidence type="ECO:0000256" key="2">
    <source>
        <dbReference type="ARBA" id="ARBA00022448"/>
    </source>
</evidence>
<evidence type="ECO:0000313" key="11">
    <source>
        <dbReference type="EMBL" id="MFD2096536.1"/>
    </source>
</evidence>
<keyword evidence="7 9" id="KW-0811">Translocation</keyword>
<evidence type="ECO:0000313" key="12">
    <source>
        <dbReference type="Proteomes" id="UP001597380"/>
    </source>
</evidence>
<dbReference type="RefSeq" id="WP_345339078.1">
    <property type="nucleotide sequence ID" value="NZ_BAABLI010000008.1"/>
</dbReference>
<dbReference type="InterPro" id="IPR006312">
    <property type="entry name" value="TatA/E"/>
</dbReference>
<feature type="transmembrane region" description="Helical" evidence="9">
    <location>
        <begin position="6"/>
        <end position="22"/>
    </location>
</feature>
<dbReference type="Proteomes" id="UP001597380">
    <property type="component" value="Unassembled WGS sequence"/>
</dbReference>
<evidence type="ECO:0000256" key="8">
    <source>
        <dbReference type="ARBA" id="ARBA00023136"/>
    </source>
</evidence>
<proteinExistence type="inferred from homology"/>
<dbReference type="EMBL" id="JBHUHT010000012">
    <property type="protein sequence ID" value="MFD2096536.1"/>
    <property type="molecule type" value="Genomic_DNA"/>
</dbReference>
<comment type="similarity">
    <text evidence="9">Belongs to the TatA/E family.</text>
</comment>
<dbReference type="PANTHER" id="PTHR42982">
    <property type="entry name" value="SEC-INDEPENDENT PROTEIN TRANSLOCASE PROTEIN TATA"/>
    <property type="match status" value="1"/>
</dbReference>
<dbReference type="Pfam" id="PF02416">
    <property type="entry name" value="TatA_B_E"/>
    <property type="match status" value="1"/>
</dbReference>
<keyword evidence="12" id="KW-1185">Reference proteome</keyword>
<dbReference type="Gene3D" id="1.20.5.3310">
    <property type="match status" value="1"/>
</dbReference>
<evidence type="ECO:0000256" key="3">
    <source>
        <dbReference type="ARBA" id="ARBA00022475"/>
    </source>
</evidence>
<keyword evidence="4 9" id="KW-0812">Transmembrane</keyword>
<comment type="subcellular location">
    <subcellularLocation>
        <location evidence="1 9">Cell membrane</location>
        <topology evidence="1 9">Single-pass membrane protein</topology>
    </subcellularLocation>
</comment>
<protein>
    <recommendedName>
        <fullName evidence="9">Sec-independent protein translocase protein TatA</fullName>
    </recommendedName>
</protein>
<dbReference type="PANTHER" id="PTHR42982:SF1">
    <property type="entry name" value="SEC-INDEPENDENT PROTEIN TRANSLOCASE PROTEIN TATA"/>
    <property type="match status" value="1"/>
</dbReference>
<evidence type="ECO:0000256" key="10">
    <source>
        <dbReference type="SAM" id="MobiDB-lite"/>
    </source>
</evidence>
<feature type="region of interest" description="Disordered" evidence="10">
    <location>
        <begin position="43"/>
        <end position="62"/>
    </location>
</feature>
<evidence type="ECO:0000256" key="4">
    <source>
        <dbReference type="ARBA" id="ARBA00022692"/>
    </source>
</evidence>
<dbReference type="HAMAP" id="MF_00236">
    <property type="entry name" value="TatA_E"/>
    <property type="match status" value="1"/>
</dbReference>
<evidence type="ECO:0000256" key="9">
    <source>
        <dbReference type="HAMAP-Rule" id="MF_00236"/>
    </source>
</evidence>
<keyword evidence="3 9" id="KW-1003">Cell membrane</keyword>
<organism evidence="11 12">
    <name type="scientific">Corallincola platygyrae</name>
    <dbReference type="NCBI Taxonomy" id="1193278"/>
    <lineage>
        <taxon>Bacteria</taxon>
        <taxon>Pseudomonadati</taxon>
        <taxon>Pseudomonadota</taxon>
        <taxon>Gammaproteobacteria</taxon>
        <taxon>Alteromonadales</taxon>
        <taxon>Psychromonadaceae</taxon>
        <taxon>Corallincola</taxon>
    </lineage>
</organism>
<comment type="subunit">
    <text evidence="9">The Tat system comprises two distinct complexes: a TatABC complex, containing multiple copies of TatA, TatB and TatC subunits, and a separate TatA complex, containing only TatA subunits. Substrates initially bind to the TatABC complex, which probably triggers association of the separate TatA complex to form the active translocon.</text>
</comment>
<gene>
    <name evidence="9 11" type="primary">tatA</name>
    <name evidence="11" type="ORF">ACFSJ3_11110</name>
</gene>
<dbReference type="InterPro" id="IPR003369">
    <property type="entry name" value="TatA/B/E"/>
</dbReference>
<keyword evidence="8 9" id="KW-0472">Membrane</keyword>
<keyword evidence="6 9" id="KW-1133">Transmembrane helix</keyword>
<sequence>MAGISAWQLGIIAVIVLLMFGTKRLRSLGGDLGSSIKGFKQAMSEEQPQQLPASKPEQIDSK</sequence>
<comment type="function">
    <text evidence="9">Part of the twin-arginine translocation (Tat) system that transports large folded proteins containing a characteristic twin-arginine motif in their signal peptide across membranes. TatA could form the protein-conducting channel of the Tat system.</text>
</comment>
<accession>A0ABW4XPY3</accession>
<comment type="caution">
    <text evidence="11">The sequence shown here is derived from an EMBL/GenBank/DDBJ whole genome shotgun (WGS) entry which is preliminary data.</text>
</comment>
<evidence type="ECO:0000256" key="6">
    <source>
        <dbReference type="ARBA" id="ARBA00022989"/>
    </source>
</evidence>
<evidence type="ECO:0000256" key="5">
    <source>
        <dbReference type="ARBA" id="ARBA00022927"/>
    </source>
</evidence>
<evidence type="ECO:0000256" key="1">
    <source>
        <dbReference type="ARBA" id="ARBA00004162"/>
    </source>
</evidence>
<dbReference type="NCBIfam" id="TIGR01411">
    <property type="entry name" value="tatAE"/>
    <property type="match status" value="1"/>
</dbReference>
<reference evidence="12" key="1">
    <citation type="journal article" date="2019" name="Int. J. Syst. Evol. Microbiol.">
        <title>The Global Catalogue of Microorganisms (GCM) 10K type strain sequencing project: providing services to taxonomists for standard genome sequencing and annotation.</title>
        <authorList>
            <consortium name="The Broad Institute Genomics Platform"/>
            <consortium name="The Broad Institute Genome Sequencing Center for Infectious Disease"/>
            <person name="Wu L."/>
            <person name="Ma J."/>
        </authorList>
    </citation>
    <scope>NUCLEOTIDE SEQUENCE [LARGE SCALE GENOMIC DNA]</scope>
    <source>
        <strain evidence="12">CGMCC 1.10992</strain>
    </source>
</reference>
<evidence type="ECO:0000256" key="7">
    <source>
        <dbReference type="ARBA" id="ARBA00023010"/>
    </source>
</evidence>
<keyword evidence="5 9" id="KW-0653">Protein transport</keyword>
<name>A0ABW4XPY3_9GAMM</name>
<keyword evidence="2 9" id="KW-0813">Transport</keyword>